<dbReference type="OrthoDB" id="3800555at2759"/>
<reference evidence="2" key="1">
    <citation type="journal article" date="2020" name="Stud. Mycol.">
        <title>101 Dothideomycetes genomes: a test case for predicting lifestyles and emergence of pathogens.</title>
        <authorList>
            <person name="Haridas S."/>
            <person name="Albert R."/>
            <person name="Binder M."/>
            <person name="Bloem J."/>
            <person name="Labutti K."/>
            <person name="Salamov A."/>
            <person name="Andreopoulos B."/>
            <person name="Baker S."/>
            <person name="Barry K."/>
            <person name="Bills G."/>
            <person name="Bluhm B."/>
            <person name="Cannon C."/>
            <person name="Castanera R."/>
            <person name="Culley D."/>
            <person name="Daum C."/>
            <person name="Ezra D."/>
            <person name="Gonzalez J."/>
            <person name="Henrissat B."/>
            <person name="Kuo A."/>
            <person name="Liang C."/>
            <person name="Lipzen A."/>
            <person name="Lutzoni F."/>
            <person name="Magnuson J."/>
            <person name="Mondo S."/>
            <person name="Nolan M."/>
            <person name="Ohm R."/>
            <person name="Pangilinan J."/>
            <person name="Park H.-J."/>
            <person name="Ramirez L."/>
            <person name="Alfaro M."/>
            <person name="Sun H."/>
            <person name="Tritt A."/>
            <person name="Yoshinaga Y."/>
            <person name="Zwiers L.-H."/>
            <person name="Turgeon B."/>
            <person name="Goodwin S."/>
            <person name="Spatafora J."/>
            <person name="Crous P."/>
            <person name="Grigoriev I."/>
        </authorList>
    </citation>
    <scope>NUCLEOTIDE SEQUENCE</scope>
    <source>
        <strain evidence="2">CBS 675.92</strain>
    </source>
</reference>
<dbReference type="EMBL" id="ML976978">
    <property type="protein sequence ID" value="KAF1962833.1"/>
    <property type="molecule type" value="Genomic_DNA"/>
</dbReference>
<dbReference type="Proteomes" id="UP000800035">
    <property type="component" value="Unassembled WGS sequence"/>
</dbReference>
<evidence type="ECO:0000313" key="3">
    <source>
        <dbReference type="Proteomes" id="UP000800035"/>
    </source>
</evidence>
<protein>
    <submittedName>
        <fullName evidence="2">Uncharacterized protein</fullName>
    </submittedName>
</protein>
<evidence type="ECO:0000313" key="2">
    <source>
        <dbReference type="EMBL" id="KAF1962833.1"/>
    </source>
</evidence>
<proteinExistence type="predicted"/>
<feature type="compositionally biased region" description="Polar residues" evidence="1">
    <location>
        <begin position="30"/>
        <end position="43"/>
    </location>
</feature>
<organism evidence="2 3">
    <name type="scientific">Byssothecium circinans</name>
    <dbReference type="NCBI Taxonomy" id="147558"/>
    <lineage>
        <taxon>Eukaryota</taxon>
        <taxon>Fungi</taxon>
        <taxon>Dikarya</taxon>
        <taxon>Ascomycota</taxon>
        <taxon>Pezizomycotina</taxon>
        <taxon>Dothideomycetes</taxon>
        <taxon>Pleosporomycetidae</taxon>
        <taxon>Pleosporales</taxon>
        <taxon>Massarineae</taxon>
        <taxon>Massarinaceae</taxon>
        <taxon>Byssothecium</taxon>
    </lineage>
</organism>
<evidence type="ECO:0000256" key="1">
    <source>
        <dbReference type="SAM" id="MobiDB-lite"/>
    </source>
</evidence>
<gene>
    <name evidence="2" type="ORF">CC80DRAFT_530735</name>
</gene>
<accession>A0A6A5UCD1</accession>
<sequence>MDAMAGSNAPDEPPPTARIEPHEPMDRPPTTLNIGQPNENNSPPAKEETLASTQTALSDKGKQAVTEQEDTQEELYSLCKVVPYLLAPKSILEQLVALRDKANALPEGIFTNEEGADVLNLKGMSSLDKAMVLVLYLLTQTVHPGPVEDMLKMFNCIDNKLILWKHMGEKLPPERTHVGLYDFAQMVTDWSQTCNPALVADDYPWVVTPWVKIISYLKRRRIPIESVEIEEYEEWTMLPEDMLEKRLDSFVASGKMDKNARYSHLRSLTSATKVRKGMLGNVLHIQLPNPTDPTLLGAKRFSHKHPLGQIVDYSEERHDNALLPEEREKDLLERLEGAPQAVTGRRRLKAWLARLKGRS</sequence>
<name>A0A6A5UCD1_9PLEO</name>
<dbReference type="AlphaFoldDB" id="A0A6A5UCD1"/>
<feature type="region of interest" description="Disordered" evidence="1">
    <location>
        <begin position="1"/>
        <end position="68"/>
    </location>
</feature>
<keyword evidence="3" id="KW-1185">Reference proteome</keyword>